<name>A0ABD0RJV3_CIRMR</name>
<sequence>YDYLSDEEDRRSVDSSASDESVAEHPYIPLVTDEETWSNKCRKMEQRFKIVYAQK</sequence>
<dbReference type="EMBL" id="JAMKFB020000003">
    <property type="protein sequence ID" value="KAL0198117.1"/>
    <property type="molecule type" value="Genomic_DNA"/>
</dbReference>
<accession>A0ABD0RJV3</accession>
<proteinExistence type="predicted"/>
<feature type="non-terminal residue" evidence="2">
    <location>
        <position position="1"/>
    </location>
</feature>
<dbReference type="PANTHER" id="PTHR46251:SF4">
    <property type="entry name" value="RUN DOMAIN-CONTAINING PROTEIN 3A"/>
    <property type="match status" value="1"/>
</dbReference>
<organism evidence="2 3">
    <name type="scientific">Cirrhinus mrigala</name>
    <name type="common">Mrigala</name>
    <dbReference type="NCBI Taxonomy" id="683832"/>
    <lineage>
        <taxon>Eukaryota</taxon>
        <taxon>Metazoa</taxon>
        <taxon>Chordata</taxon>
        <taxon>Craniata</taxon>
        <taxon>Vertebrata</taxon>
        <taxon>Euteleostomi</taxon>
        <taxon>Actinopterygii</taxon>
        <taxon>Neopterygii</taxon>
        <taxon>Teleostei</taxon>
        <taxon>Ostariophysi</taxon>
        <taxon>Cypriniformes</taxon>
        <taxon>Cyprinidae</taxon>
        <taxon>Labeoninae</taxon>
        <taxon>Labeonini</taxon>
        <taxon>Cirrhinus</taxon>
    </lineage>
</organism>
<dbReference type="InterPro" id="IPR047340">
    <property type="entry name" value="RUNDC3A_B"/>
</dbReference>
<feature type="non-terminal residue" evidence="2">
    <location>
        <position position="55"/>
    </location>
</feature>
<gene>
    <name evidence="2" type="ORF">M9458_006657</name>
</gene>
<keyword evidence="3" id="KW-1185">Reference proteome</keyword>
<dbReference type="PANTHER" id="PTHR46251">
    <property type="entry name" value="RUN DOMAIN-CONTAINING 3 PROTEIN RUNDC3"/>
    <property type="match status" value="1"/>
</dbReference>
<evidence type="ECO:0000256" key="1">
    <source>
        <dbReference type="SAM" id="MobiDB-lite"/>
    </source>
</evidence>
<dbReference type="AlphaFoldDB" id="A0ABD0RJV3"/>
<comment type="caution">
    <text evidence="2">The sequence shown here is derived from an EMBL/GenBank/DDBJ whole genome shotgun (WGS) entry which is preliminary data.</text>
</comment>
<reference evidence="2 3" key="1">
    <citation type="submission" date="2024-05" db="EMBL/GenBank/DDBJ databases">
        <title>Genome sequencing and assembly of Indian major carp, Cirrhinus mrigala (Hamilton, 1822).</title>
        <authorList>
            <person name="Mohindra V."/>
            <person name="Chowdhury L.M."/>
            <person name="Lal K."/>
            <person name="Jena J.K."/>
        </authorList>
    </citation>
    <scope>NUCLEOTIDE SEQUENCE [LARGE SCALE GENOMIC DNA]</scope>
    <source>
        <strain evidence="2">CM1030</strain>
        <tissue evidence="2">Blood</tissue>
    </source>
</reference>
<protein>
    <submittedName>
        <fullName evidence="2">Uncharacterized protein</fullName>
    </submittedName>
</protein>
<feature type="region of interest" description="Disordered" evidence="1">
    <location>
        <begin position="1"/>
        <end position="24"/>
    </location>
</feature>
<dbReference type="Proteomes" id="UP001529510">
    <property type="component" value="Unassembled WGS sequence"/>
</dbReference>
<evidence type="ECO:0000313" key="3">
    <source>
        <dbReference type="Proteomes" id="UP001529510"/>
    </source>
</evidence>
<evidence type="ECO:0000313" key="2">
    <source>
        <dbReference type="EMBL" id="KAL0198117.1"/>
    </source>
</evidence>